<protein>
    <submittedName>
        <fullName evidence="1">Uncharacterized protein</fullName>
    </submittedName>
</protein>
<dbReference type="EMBL" id="ASHM01168065">
    <property type="protein sequence ID" value="PNX64588.1"/>
    <property type="molecule type" value="Genomic_DNA"/>
</dbReference>
<accession>A0A2K3KE85</accession>
<reference evidence="1 2" key="2">
    <citation type="journal article" date="2017" name="Front. Plant Sci.">
        <title>Gene Classification and Mining of Molecular Markers Useful in Red Clover (Trifolium pratense) Breeding.</title>
        <authorList>
            <person name="Istvanek J."/>
            <person name="Dluhosova J."/>
            <person name="Dluhos P."/>
            <person name="Patkova L."/>
            <person name="Nedelnik J."/>
            <person name="Repkova J."/>
        </authorList>
    </citation>
    <scope>NUCLEOTIDE SEQUENCE [LARGE SCALE GENOMIC DNA]</scope>
    <source>
        <strain evidence="2">cv. Tatra</strain>
        <tissue evidence="1">Young leaves</tissue>
    </source>
</reference>
<evidence type="ECO:0000313" key="1">
    <source>
        <dbReference type="EMBL" id="PNX64588.1"/>
    </source>
</evidence>
<sequence length="36" mass="4075">RRRSYKSVMFIFVLICGVALFMGSPIVLRLGLRAGF</sequence>
<dbReference type="AlphaFoldDB" id="A0A2K3KE85"/>
<feature type="non-terminal residue" evidence="1">
    <location>
        <position position="1"/>
    </location>
</feature>
<organism evidence="1 2">
    <name type="scientific">Trifolium pratense</name>
    <name type="common">Red clover</name>
    <dbReference type="NCBI Taxonomy" id="57577"/>
    <lineage>
        <taxon>Eukaryota</taxon>
        <taxon>Viridiplantae</taxon>
        <taxon>Streptophyta</taxon>
        <taxon>Embryophyta</taxon>
        <taxon>Tracheophyta</taxon>
        <taxon>Spermatophyta</taxon>
        <taxon>Magnoliopsida</taxon>
        <taxon>eudicotyledons</taxon>
        <taxon>Gunneridae</taxon>
        <taxon>Pentapetalae</taxon>
        <taxon>rosids</taxon>
        <taxon>fabids</taxon>
        <taxon>Fabales</taxon>
        <taxon>Fabaceae</taxon>
        <taxon>Papilionoideae</taxon>
        <taxon>50 kb inversion clade</taxon>
        <taxon>NPAAA clade</taxon>
        <taxon>Hologalegina</taxon>
        <taxon>IRL clade</taxon>
        <taxon>Trifolieae</taxon>
        <taxon>Trifolium</taxon>
    </lineage>
</organism>
<evidence type="ECO:0000313" key="2">
    <source>
        <dbReference type="Proteomes" id="UP000236291"/>
    </source>
</evidence>
<gene>
    <name evidence="1" type="ORF">L195_g062190</name>
</gene>
<dbReference type="Proteomes" id="UP000236291">
    <property type="component" value="Unassembled WGS sequence"/>
</dbReference>
<comment type="caution">
    <text evidence="1">The sequence shown here is derived from an EMBL/GenBank/DDBJ whole genome shotgun (WGS) entry which is preliminary data.</text>
</comment>
<name>A0A2K3KE85_TRIPR</name>
<proteinExistence type="predicted"/>
<reference evidence="1 2" key="1">
    <citation type="journal article" date="2014" name="Am. J. Bot.">
        <title>Genome assembly and annotation for red clover (Trifolium pratense; Fabaceae).</title>
        <authorList>
            <person name="Istvanek J."/>
            <person name="Jaros M."/>
            <person name="Krenek A."/>
            <person name="Repkova J."/>
        </authorList>
    </citation>
    <scope>NUCLEOTIDE SEQUENCE [LARGE SCALE GENOMIC DNA]</scope>
    <source>
        <strain evidence="2">cv. Tatra</strain>
        <tissue evidence="1">Young leaves</tissue>
    </source>
</reference>